<comment type="caution">
    <text evidence="5">The sequence shown here is derived from an EMBL/GenBank/DDBJ whole genome shotgun (WGS) entry which is preliminary data.</text>
</comment>
<dbReference type="PROSITE" id="PS00584">
    <property type="entry name" value="PFKB_KINASES_2"/>
    <property type="match status" value="1"/>
</dbReference>
<evidence type="ECO:0000259" key="4">
    <source>
        <dbReference type="Pfam" id="PF00294"/>
    </source>
</evidence>
<evidence type="ECO:0000313" key="5">
    <source>
        <dbReference type="EMBL" id="MBE6058875.1"/>
    </source>
</evidence>
<dbReference type="SUPFAM" id="SSF53613">
    <property type="entry name" value="Ribokinase-like"/>
    <property type="match status" value="1"/>
</dbReference>
<dbReference type="GO" id="GO:0016301">
    <property type="term" value="F:kinase activity"/>
    <property type="evidence" value="ECO:0007669"/>
    <property type="project" value="UniProtKB-KW"/>
</dbReference>
<dbReference type="Proteomes" id="UP000768462">
    <property type="component" value="Unassembled WGS sequence"/>
</dbReference>
<dbReference type="InterPro" id="IPR052700">
    <property type="entry name" value="Carb_kinase_PfkB-like"/>
</dbReference>
<gene>
    <name evidence="5" type="primary">frlD</name>
    <name evidence="5" type="ORF">E7215_01685</name>
</gene>
<reference evidence="5" key="1">
    <citation type="submission" date="2019-04" db="EMBL/GenBank/DDBJ databases">
        <title>Evolution of Biomass-Degrading Anaerobic Consortia Revealed by Metagenomics.</title>
        <authorList>
            <person name="Peng X."/>
        </authorList>
    </citation>
    <scope>NUCLEOTIDE SEQUENCE</scope>
    <source>
        <strain evidence="5">SIG254</strain>
    </source>
</reference>
<proteinExistence type="inferred from homology"/>
<dbReference type="InterPro" id="IPR002173">
    <property type="entry name" value="Carboh/pur_kinase_PfkB_CS"/>
</dbReference>
<sequence length="260" mass="28978">MKIAAVGDNCMDVYLNLGKSYPGGNPVNVAVYMKELNEISSYVGVVGNDTYGELMINSINSKGVDTSHVRILEGATAITEISLINGDRVMGDYYEGVLSRFELTNEDLDFICNHDLFHTAYWGKTENYLCHIKERNIPISFDYATKLEDSLVHKTIHYVDYAFFSYSKRDDYIENFMKDIHSKGPKIVVVTLGNNGSVAYDGKEFIFQDIIETKVVDTLGAGDSFIAGFLKGILNKSSINESMLLGAKTASKTLKYFGAW</sequence>
<name>A0A927ZNA6_9CLOT</name>
<dbReference type="EMBL" id="SVCM01000019">
    <property type="protein sequence ID" value="MBE6058875.1"/>
    <property type="molecule type" value="Genomic_DNA"/>
</dbReference>
<evidence type="ECO:0000256" key="2">
    <source>
        <dbReference type="ARBA" id="ARBA00022679"/>
    </source>
</evidence>
<evidence type="ECO:0000256" key="1">
    <source>
        <dbReference type="ARBA" id="ARBA00010688"/>
    </source>
</evidence>
<dbReference type="Gene3D" id="3.40.1190.20">
    <property type="match status" value="1"/>
</dbReference>
<dbReference type="InterPro" id="IPR011611">
    <property type="entry name" value="PfkB_dom"/>
</dbReference>
<dbReference type="AlphaFoldDB" id="A0A927ZNA6"/>
<feature type="domain" description="Carbohydrate kinase PfkB" evidence="4">
    <location>
        <begin position="19"/>
        <end position="259"/>
    </location>
</feature>
<dbReference type="InterPro" id="IPR029056">
    <property type="entry name" value="Ribokinase-like"/>
</dbReference>
<comment type="similarity">
    <text evidence="1">Belongs to the carbohydrate kinase PfkB family.</text>
</comment>
<dbReference type="NCBIfam" id="NF007321">
    <property type="entry name" value="PRK09813.1"/>
    <property type="match status" value="1"/>
</dbReference>
<evidence type="ECO:0000313" key="6">
    <source>
        <dbReference type="Proteomes" id="UP000768462"/>
    </source>
</evidence>
<organism evidence="5 6">
    <name type="scientific">Clostridium sulfidigenes</name>
    <dbReference type="NCBI Taxonomy" id="318464"/>
    <lineage>
        <taxon>Bacteria</taxon>
        <taxon>Bacillati</taxon>
        <taxon>Bacillota</taxon>
        <taxon>Clostridia</taxon>
        <taxon>Eubacteriales</taxon>
        <taxon>Clostridiaceae</taxon>
        <taxon>Clostridium</taxon>
    </lineage>
</organism>
<evidence type="ECO:0000256" key="3">
    <source>
        <dbReference type="ARBA" id="ARBA00022777"/>
    </source>
</evidence>
<dbReference type="Pfam" id="PF00294">
    <property type="entry name" value="PfkB"/>
    <property type="match status" value="1"/>
</dbReference>
<keyword evidence="2" id="KW-0808">Transferase</keyword>
<accession>A0A927ZNA6</accession>
<protein>
    <submittedName>
        <fullName evidence="5">Fructoselysine 6-kinase</fullName>
    </submittedName>
</protein>
<keyword evidence="3" id="KW-0418">Kinase</keyword>
<dbReference type="PANTHER" id="PTHR43320">
    <property type="entry name" value="SUGAR KINASE"/>
    <property type="match status" value="1"/>
</dbReference>